<keyword evidence="1" id="KW-0677">Repeat</keyword>
<dbReference type="PANTHER" id="PTHR24173">
    <property type="entry name" value="ANKYRIN REPEAT CONTAINING"/>
    <property type="match status" value="1"/>
</dbReference>
<dbReference type="Pfam" id="PF13637">
    <property type="entry name" value="Ank_4"/>
    <property type="match status" value="1"/>
</dbReference>
<keyword evidence="2" id="KW-0040">ANK repeat</keyword>
<name>A0A816HEA3_ADIRI</name>
<accession>A0A816HEA3</accession>
<organism evidence="4 5">
    <name type="scientific">Adineta ricciae</name>
    <name type="common">Rotifer</name>
    <dbReference type="NCBI Taxonomy" id="249248"/>
    <lineage>
        <taxon>Eukaryota</taxon>
        <taxon>Metazoa</taxon>
        <taxon>Spiralia</taxon>
        <taxon>Gnathifera</taxon>
        <taxon>Rotifera</taxon>
        <taxon>Eurotatoria</taxon>
        <taxon>Bdelloidea</taxon>
        <taxon>Adinetida</taxon>
        <taxon>Adinetidae</taxon>
        <taxon>Adineta</taxon>
    </lineage>
</organism>
<feature type="region of interest" description="Disordered" evidence="3">
    <location>
        <begin position="1"/>
        <end position="25"/>
    </location>
</feature>
<dbReference type="SUPFAM" id="SSF48403">
    <property type="entry name" value="Ankyrin repeat"/>
    <property type="match status" value="1"/>
</dbReference>
<proteinExistence type="predicted"/>
<comment type="caution">
    <text evidence="4">The sequence shown here is derived from an EMBL/GenBank/DDBJ whole genome shotgun (WGS) entry which is preliminary data.</text>
</comment>
<dbReference type="Proteomes" id="UP000663828">
    <property type="component" value="Unassembled WGS sequence"/>
</dbReference>
<dbReference type="AlphaFoldDB" id="A0A816HEA3"/>
<dbReference type="Gene3D" id="1.25.40.20">
    <property type="entry name" value="Ankyrin repeat-containing domain"/>
    <property type="match status" value="1"/>
</dbReference>
<feature type="non-terminal residue" evidence="4">
    <location>
        <position position="155"/>
    </location>
</feature>
<protein>
    <submittedName>
        <fullName evidence="4">Uncharacterized protein</fullName>
    </submittedName>
</protein>
<dbReference type="PANTHER" id="PTHR24173:SF76">
    <property type="match status" value="1"/>
</dbReference>
<sequence length="155" mass="17726">MLLSSRLPPTTMPLSSTTIYDNGTEYSHQTNSTTLAPSIPKHYNVPFAIQHGYFRSVRYLLELHYDPNERDSQLRTPLILCAYVENDRWSLSLAHNLLEKGAKIALEDHARRNAMHHACAVQRIELVQLYLSCLDFHIEAQDCEGNTCLHYVAIT</sequence>
<evidence type="ECO:0000313" key="4">
    <source>
        <dbReference type="EMBL" id="CAF1685815.1"/>
    </source>
</evidence>
<feature type="compositionally biased region" description="Low complexity" evidence="3">
    <location>
        <begin position="1"/>
        <end position="18"/>
    </location>
</feature>
<dbReference type="InterPro" id="IPR002110">
    <property type="entry name" value="Ankyrin_rpt"/>
</dbReference>
<evidence type="ECO:0000256" key="2">
    <source>
        <dbReference type="ARBA" id="ARBA00023043"/>
    </source>
</evidence>
<evidence type="ECO:0000256" key="1">
    <source>
        <dbReference type="ARBA" id="ARBA00022737"/>
    </source>
</evidence>
<dbReference type="InterPro" id="IPR036770">
    <property type="entry name" value="Ankyrin_rpt-contain_sf"/>
</dbReference>
<gene>
    <name evidence="4" type="ORF">XAT740_LOCUS61881</name>
</gene>
<evidence type="ECO:0000313" key="5">
    <source>
        <dbReference type="Proteomes" id="UP000663828"/>
    </source>
</evidence>
<dbReference type="EMBL" id="CAJNOR010016733">
    <property type="protein sequence ID" value="CAF1685815.1"/>
    <property type="molecule type" value="Genomic_DNA"/>
</dbReference>
<reference evidence="4" key="1">
    <citation type="submission" date="2021-02" db="EMBL/GenBank/DDBJ databases">
        <authorList>
            <person name="Nowell W R."/>
        </authorList>
    </citation>
    <scope>NUCLEOTIDE SEQUENCE</scope>
</reference>
<evidence type="ECO:0000256" key="3">
    <source>
        <dbReference type="SAM" id="MobiDB-lite"/>
    </source>
</evidence>
<keyword evidence="5" id="KW-1185">Reference proteome</keyword>